<evidence type="ECO:0000259" key="3">
    <source>
        <dbReference type="Pfam" id="PF02563"/>
    </source>
</evidence>
<keyword evidence="1 2" id="KW-0732">Signal</keyword>
<proteinExistence type="predicted"/>
<dbReference type="InterPro" id="IPR003715">
    <property type="entry name" value="Poly_export_N"/>
</dbReference>
<dbReference type="PANTHER" id="PTHR33619:SF3">
    <property type="entry name" value="POLYSACCHARIDE EXPORT PROTEIN GFCE-RELATED"/>
    <property type="match status" value="1"/>
</dbReference>
<sequence>MRPLPIALCAALAVSGCSGLLPAAGPTTSAVVDGADIATDQGLFARYEIIDVDAAVVEGLRGRPLDSLLASFGDRRPSVEPMIGVGDTVSVTIWEASTGGLFSGSLSADRFSAGSKSATIPPQIVTRDGAITVPYAGRIQVAGKRVQDVQAQIEQELAGKAIEPQVIVTVVQPASTAVTVTGEVTAGARIPLSTKGDRLLDVVAGAGGVRAPVSETFVRLSRGPTTATVPLTAVVSNPRENIYLRPGDTLTLVRDPQTFLAVGATGANFEIPFSAEGITLAQAIAKSGGLRDFQADPAGVFIFRFEPSTVVRRLRPASPLLGTPQVPVVYRFNLRDPNSLFVTQAFRMRNRDLVYVSNAPFTEVQKVLSVFSTITAPVAASASVYQSTR</sequence>
<accession>A0ABQ4SA84</accession>
<feature type="domain" description="Polysaccharide export protein N-terminal" evidence="3">
    <location>
        <begin position="82"/>
        <end position="170"/>
    </location>
</feature>
<evidence type="ECO:0000256" key="1">
    <source>
        <dbReference type="ARBA" id="ARBA00022729"/>
    </source>
</evidence>
<dbReference type="Proteomes" id="UP001055153">
    <property type="component" value="Unassembled WGS sequence"/>
</dbReference>
<keyword evidence="5" id="KW-1185">Reference proteome</keyword>
<feature type="chain" id="PRO_5046968392" description="Polysaccharide export protein N-terminal domain-containing protein" evidence="2">
    <location>
        <begin position="24"/>
        <end position="389"/>
    </location>
</feature>
<reference evidence="4" key="2">
    <citation type="submission" date="2021-08" db="EMBL/GenBank/DDBJ databases">
        <authorList>
            <person name="Tani A."/>
            <person name="Ola A."/>
            <person name="Ogura Y."/>
            <person name="Katsura K."/>
            <person name="Hayashi T."/>
        </authorList>
    </citation>
    <scope>NUCLEOTIDE SEQUENCE</scope>
    <source>
        <strain evidence="4">DSM 17168</strain>
    </source>
</reference>
<dbReference type="Gene3D" id="3.30.1950.10">
    <property type="entry name" value="wza like domain"/>
    <property type="match status" value="1"/>
</dbReference>
<dbReference type="Gene3D" id="3.10.560.10">
    <property type="entry name" value="Outer membrane lipoprotein wza domain like"/>
    <property type="match status" value="2"/>
</dbReference>
<evidence type="ECO:0000313" key="5">
    <source>
        <dbReference type="Proteomes" id="UP001055153"/>
    </source>
</evidence>
<name>A0ABQ4SA84_9HYPH</name>
<feature type="signal peptide" evidence="2">
    <location>
        <begin position="1"/>
        <end position="23"/>
    </location>
</feature>
<organism evidence="4 5">
    <name type="scientific">Methylobacterium isbiliense</name>
    <dbReference type="NCBI Taxonomy" id="315478"/>
    <lineage>
        <taxon>Bacteria</taxon>
        <taxon>Pseudomonadati</taxon>
        <taxon>Pseudomonadota</taxon>
        <taxon>Alphaproteobacteria</taxon>
        <taxon>Hyphomicrobiales</taxon>
        <taxon>Methylobacteriaceae</taxon>
        <taxon>Methylobacterium</taxon>
    </lineage>
</organism>
<dbReference type="EMBL" id="BPQQ01000005">
    <property type="protein sequence ID" value="GJD98703.1"/>
    <property type="molecule type" value="Genomic_DNA"/>
</dbReference>
<gene>
    <name evidence="4" type="ORF">GMJLKIPL_0614</name>
</gene>
<dbReference type="PANTHER" id="PTHR33619">
    <property type="entry name" value="POLYSACCHARIDE EXPORT PROTEIN GFCE-RELATED"/>
    <property type="match status" value="1"/>
</dbReference>
<evidence type="ECO:0000256" key="2">
    <source>
        <dbReference type="SAM" id="SignalP"/>
    </source>
</evidence>
<comment type="caution">
    <text evidence="4">The sequence shown here is derived from an EMBL/GenBank/DDBJ whole genome shotgun (WGS) entry which is preliminary data.</text>
</comment>
<dbReference type="RefSeq" id="WP_238233650.1">
    <property type="nucleotide sequence ID" value="NZ_BPQQ01000005.1"/>
</dbReference>
<dbReference type="InterPro" id="IPR049712">
    <property type="entry name" value="Poly_export"/>
</dbReference>
<evidence type="ECO:0000313" key="4">
    <source>
        <dbReference type="EMBL" id="GJD98703.1"/>
    </source>
</evidence>
<reference evidence="4" key="1">
    <citation type="journal article" date="2021" name="Front. Microbiol.">
        <title>Comprehensive Comparative Genomics and Phenotyping of Methylobacterium Species.</title>
        <authorList>
            <person name="Alessa O."/>
            <person name="Ogura Y."/>
            <person name="Fujitani Y."/>
            <person name="Takami H."/>
            <person name="Hayashi T."/>
            <person name="Sahin N."/>
            <person name="Tani A."/>
        </authorList>
    </citation>
    <scope>NUCLEOTIDE SEQUENCE</scope>
    <source>
        <strain evidence="4">DSM 17168</strain>
    </source>
</reference>
<protein>
    <recommendedName>
        <fullName evidence="3">Polysaccharide export protein N-terminal domain-containing protein</fullName>
    </recommendedName>
</protein>
<dbReference type="PROSITE" id="PS51257">
    <property type="entry name" value="PROKAR_LIPOPROTEIN"/>
    <property type="match status" value="1"/>
</dbReference>
<dbReference type="Pfam" id="PF02563">
    <property type="entry name" value="Poly_export"/>
    <property type="match status" value="1"/>
</dbReference>